<keyword evidence="3" id="KW-0378">Hydrolase</keyword>
<keyword evidence="4" id="KW-0720">Serine protease</keyword>
<dbReference type="PROSITE" id="PS51257">
    <property type="entry name" value="PROKAR_LIPOPROTEIN"/>
    <property type="match status" value="1"/>
</dbReference>
<dbReference type="PANTHER" id="PTHR43806:SF11">
    <property type="entry name" value="CEREVISIN-RELATED"/>
    <property type="match status" value="1"/>
</dbReference>
<comment type="caution">
    <text evidence="5">Lacks conserved residue(s) required for the propagation of feature annotation.</text>
</comment>
<gene>
    <name evidence="7" type="ORF">MYF79_15915</name>
</gene>
<dbReference type="RefSeq" id="WP_247814955.1">
    <property type="nucleotide sequence ID" value="NZ_CP095855.1"/>
</dbReference>
<sequence length="508" mass="55207">MRNKPLLPIVVILMVALFVVSACQKEVKDLPVQEKTAVPVKQQDRCFIVIAEEGKQLDPITDKLEKLQAAGYKVKNIIPELGLIHVQTPDPSFPAKARKIAGVQSVVIDISTNWEVPVKAVRADLSPAIRNTAAKAIGVPSGDPYGVLQWDLQSVKAHQAWAKGYFGNGAKVAILDGGFLIREPEIMSQIVDTHNFIPDETIEPFAPQGQREYFSQGTASAGIIAAAHDGKRVVGIAPQTQLILIKVISDMTHEAPWSSLIDGIFYAVNRGAKVIEMNVAGKLPRKTYTDDNGTPNYPGDDYVVEYNRDVRDLVIALTRATLYANLMGATLVAPAGDNPQHPYNFDVEKNFTIYPAAALGVLCIGSNGPNGWGFNQDTTLYVPSSFSNYGRSYIRFGAPGGNYGPLTDPTAVAEVEGFGNWEYLFNYIYNVGFWVPDTEVYYDSWAYGSALATAHAAAFIALIYGKHPGTNALIVDAILRRSADDYGSSGKDAYFGYGQVNAGKAVDY</sequence>
<evidence type="ECO:0000256" key="2">
    <source>
        <dbReference type="ARBA" id="ARBA00022670"/>
    </source>
</evidence>
<dbReference type="SUPFAM" id="SSF52743">
    <property type="entry name" value="Subtilisin-like"/>
    <property type="match status" value="1"/>
</dbReference>
<evidence type="ECO:0000256" key="4">
    <source>
        <dbReference type="ARBA" id="ARBA00022825"/>
    </source>
</evidence>
<proteinExistence type="inferred from homology"/>
<comment type="similarity">
    <text evidence="1 5">Belongs to the peptidase S8 family.</text>
</comment>
<accession>A0ABY4IAV5</accession>
<dbReference type="PANTHER" id="PTHR43806">
    <property type="entry name" value="PEPTIDASE S8"/>
    <property type="match status" value="1"/>
</dbReference>
<dbReference type="Gene3D" id="3.40.50.200">
    <property type="entry name" value="Peptidase S8/S53 domain"/>
    <property type="match status" value="1"/>
</dbReference>
<dbReference type="InterPro" id="IPR000209">
    <property type="entry name" value="Peptidase_S8/S53_dom"/>
</dbReference>
<organism evidence="7 8">
    <name type="scientific">Chitinophaga filiformis</name>
    <name type="common">Myxococcus filiformis</name>
    <name type="synonym">Flexibacter filiformis</name>
    <dbReference type="NCBI Taxonomy" id="104663"/>
    <lineage>
        <taxon>Bacteria</taxon>
        <taxon>Pseudomonadati</taxon>
        <taxon>Bacteroidota</taxon>
        <taxon>Chitinophagia</taxon>
        <taxon>Chitinophagales</taxon>
        <taxon>Chitinophagaceae</taxon>
        <taxon>Chitinophaga</taxon>
    </lineage>
</organism>
<evidence type="ECO:0000259" key="6">
    <source>
        <dbReference type="Pfam" id="PF00082"/>
    </source>
</evidence>
<evidence type="ECO:0000256" key="5">
    <source>
        <dbReference type="PROSITE-ProRule" id="PRU01240"/>
    </source>
</evidence>
<name>A0ABY4IAV5_CHIFI</name>
<evidence type="ECO:0000313" key="8">
    <source>
        <dbReference type="Proteomes" id="UP000830198"/>
    </source>
</evidence>
<dbReference type="EMBL" id="CP095855">
    <property type="protein sequence ID" value="UPK72778.1"/>
    <property type="molecule type" value="Genomic_DNA"/>
</dbReference>
<feature type="domain" description="Peptidase S8/S53" evidence="6">
    <location>
        <begin position="167"/>
        <end position="498"/>
    </location>
</feature>
<dbReference type="PRINTS" id="PR00723">
    <property type="entry name" value="SUBTILISIN"/>
</dbReference>
<keyword evidence="2" id="KW-0645">Protease</keyword>
<dbReference type="InterPro" id="IPR015500">
    <property type="entry name" value="Peptidase_S8_subtilisin-rel"/>
</dbReference>
<evidence type="ECO:0000256" key="3">
    <source>
        <dbReference type="ARBA" id="ARBA00022801"/>
    </source>
</evidence>
<dbReference type="InterPro" id="IPR050131">
    <property type="entry name" value="Peptidase_S8_subtilisin-like"/>
</dbReference>
<dbReference type="InterPro" id="IPR036852">
    <property type="entry name" value="Peptidase_S8/S53_dom_sf"/>
</dbReference>
<protein>
    <submittedName>
        <fullName evidence="7">S8 family serine peptidase</fullName>
    </submittedName>
</protein>
<reference evidence="7 8" key="1">
    <citation type="submission" date="2022-04" db="EMBL/GenBank/DDBJ databases">
        <title>The arsenic-methylating capacity of Chitinophaga filiformis YT5 during chitin decomposition.</title>
        <authorList>
            <person name="Chen G."/>
            <person name="Liang Y."/>
        </authorList>
    </citation>
    <scope>NUCLEOTIDE SEQUENCE [LARGE SCALE GENOMIC DNA]</scope>
    <source>
        <strain evidence="7 8">YT5</strain>
    </source>
</reference>
<dbReference type="Proteomes" id="UP000830198">
    <property type="component" value="Chromosome"/>
</dbReference>
<dbReference type="PROSITE" id="PS51892">
    <property type="entry name" value="SUBTILASE"/>
    <property type="match status" value="1"/>
</dbReference>
<evidence type="ECO:0000313" key="7">
    <source>
        <dbReference type="EMBL" id="UPK72778.1"/>
    </source>
</evidence>
<dbReference type="Pfam" id="PF00082">
    <property type="entry name" value="Peptidase_S8"/>
    <property type="match status" value="1"/>
</dbReference>
<keyword evidence="8" id="KW-1185">Reference proteome</keyword>
<evidence type="ECO:0000256" key="1">
    <source>
        <dbReference type="ARBA" id="ARBA00011073"/>
    </source>
</evidence>